<dbReference type="Gene3D" id="2.60.40.10">
    <property type="entry name" value="Immunoglobulins"/>
    <property type="match status" value="1"/>
</dbReference>
<dbReference type="GO" id="GO:0005975">
    <property type="term" value="P:carbohydrate metabolic process"/>
    <property type="evidence" value="ECO:0007669"/>
    <property type="project" value="UniProtKB-ARBA"/>
</dbReference>
<dbReference type="STRING" id="1050174.CEPID_05665"/>
<gene>
    <name evidence="2" type="ORF">CEPID_05665</name>
</gene>
<feature type="domain" description="Nbr1 FW" evidence="1">
    <location>
        <begin position="184"/>
        <end position="261"/>
    </location>
</feature>
<dbReference type="OrthoDB" id="166850at2"/>
<dbReference type="PATRIC" id="fig|1050174.4.peg.1146"/>
<evidence type="ECO:0000313" key="2">
    <source>
        <dbReference type="EMBL" id="AKK02998.1"/>
    </source>
</evidence>
<name>A0A0G3GTX2_9CORY</name>
<evidence type="ECO:0000259" key="1">
    <source>
        <dbReference type="Pfam" id="PF16158"/>
    </source>
</evidence>
<sequence>MTTLKELCRAAYRKCDKHKSQGKFAVQLFEACGCTYRFDKSGDYARKICFDARAISDDIRLALPKTGVKTAAVSQFIQLSMESSRGEKQTMQDRLQEVARNLGFPSDVEVESEAFYCAYAHAIKIAVQGLNDQRDVLSLYELHVSEAVDEDDQYWTPLYEGDRVKASQPPALQNNQLDYWELLTHEWVLHNQGSLRWENRTLVCLNPNDRFLRPMDTELIEIPTVEPSKFVRISATFKARGRDGTGTSEWRMLDQRGQDCFPNQRSEFNVQAHIGNNTVLGEGQKA</sequence>
<dbReference type="Pfam" id="PF16158">
    <property type="entry name" value="N_BRCA1_IG"/>
    <property type="match status" value="1"/>
</dbReference>
<dbReference type="EMBL" id="CP011541">
    <property type="protein sequence ID" value="AKK02998.1"/>
    <property type="molecule type" value="Genomic_DNA"/>
</dbReference>
<dbReference type="InterPro" id="IPR032350">
    <property type="entry name" value="Nbr1_FW"/>
</dbReference>
<organism evidence="2 3">
    <name type="scientific">Corynebacterium epidermidicanis</name>
    <dbReference type="NCBI Taxonomy" id="1050174"/>
    <lineage>
        <taxon>Bacteria</taxon>
        <taxon>Bacillati</taxon>
        <taxon>Actinomycetota</taxon>
        <taxon>Actinomycetes</taxon>
        <taxon>Mycobacteriales</taxon>
        <taxon>Corynebacteriaceae</taxon>
        <taxon>Corynebacterium</taxon>
    </lineage>
</organism>
<keyword evidence="3" id="KW-1185">Reference proteome</keyword>
<proteinExistence type="predicted"/>
<dbReference type="KEGG" id="cei:CEPID_05665"/>
<dbReference type="InterPro" id="IPR013783">
    <property type="entry name" value="Ig-like_fold"/>
</dbReference>
<accession>A0A0G3GTX2</accession>
<reference evidence="2 3" key="1">
    <citation type="submission" date="2015-05" db="EMBL/GenBank/DDBJ databases">
        <title>Complete genome sequence of Corynebacterium epidermidicanis DSM 45586, isolated from the skin of a dog suffering from pruritus.</title>
        <authorList>
            <person name="Ruckert C."/>
            <person name="Albersmeier A."/>
            <person name="Winkler A."/>
            <person name="Tauch A."/>
        </authorList>
    </citation>
    <scope>NUCLEOTIDE SEQUENCE [LARGE SCALE GENOMIC DNA]</scope>
    <source>
        <strain evidence="2 3">DSM 45586</strain>
    </source>
</reference>
<dbReference type="RefSeq" id="WP_047240096.1">
    <property type="nucleotide sequence ID" value="NZ_CP011541.1"/>
</dbReference>
<dbReference type="AlphaFoldDB" id="A0A0G3GTX2"/>
<evidence type="ECO:0000313" key="3">
    <source>
        <dbReference type="Proteomes" id="UP000035368"/>
    </source>
</evidence>
<dbReference type="Proteomes" id="UP000035368">
    <property type="component" value="Chromosome"/>
</dbReference>
<protein>
    <recommendedName>
        <fullName evidence="1">Nbr1 FW domain-containing protein</fullName>
    </recommendedName>
</protein>